<comment type="caution">
    <text evidence="2">The sequence shown here is derived from an EMBL/GenBank/DDBJ whole genome shotgun (WGS) entry which is preliminary data.</text>
</comment>
<organism evidence="2 3">
    <name type="scientific">Giardia intestinalis (strain P15)</name>
    <name type="common">Giardia lamblia</name>
    <dbReference type="NCBI Taxonomy" id="658858"/>
    <lineage>
        <taxon>Eukaryota</taxon>
        <taxon>Metamonada</taxon>
        <taxon>Diplomonadida</taxon>
        <taxon>Hexamitidae</taxon>
        <taxon>Giardiinae</taxon>
        <taxon>Giardia</taxon>
    </lineage>
</organism>
<proteinExistence type="predicted"/>
<dbReference type="OrthoDB" id="10257443at2759"/>
<name>E1F6U5_GIAIA</name>
<dbReference type="Proteomes" id="UP000008974">
    <property type="component" value="Unassembled WGS sequence"/>
</dbReference>
<dbReference type="AlphaFoldDB" id="E1F6U5"/>
<sequence length="218" mass="23562">MRTKRPLLSPLIGIPQAQEPRLVTIEEENCIQLTPLDTALQASVPAITSKATEDKRRTSDFAAVPTVEIAGNVTKNRHSKSSAASETIDIDCTSERGPADSNESAIVRILDHDTQPNEQAVNIGWTVSPMPNGSLCTAEIPSISRLEESPLACATAVQEINRAVILGPLLHRRPVKSAELSHQCLRGKTISKLYNFRKLSTALSVTPAAYTDTSDDLP</sequence>
<feature type="region of interest" description="Disordered" evidence="1">
    <location>
        <begin position="78"/>
        <end position="99"/>
    </location>
</feature>
<accession>E1F6U5</accession>
<evidence type="ECO:0000256" key="1">
    <source>
        <dbReference type="SAM" id="MobiDB-lite"/>
    </source>
</evidence>
<evidence type="ECO:0000313" key="3">
    <source>
        <dbReference type="Proteomes" id="UP000008974"/>
    </source>
</evidence>
<reference evidence="2 3" key="1">
    <citation type="journal article" date="2010" name="BMC Genomics">
        <title>Genome analysis and comparative genomics of a Giardia intestinalis assemblage E isolate.</title>
        <authorList>
            <person name="Jerlstrom-Hultqvist J."/>
            <person name="Franzen O."/>
            <person name="Ankarklev J."/>
            <person name="Xu F."/>
            <person name="Nohynkova E."/>
            <person name="Andersson J.O."/>
            <person name="Svard S.G."/>
            <person name="Andersson B."/>
        </authorList>
    </citation>
    <scope>NUCLEOTIDE SEQUENCE [LARGE SCALE GENOMIC DNA]</scope>
    <source>
        <strain evidence="2 3">P15</strain>
    </source>
</reference>
<gene>
    <name evidence="2" type="ORF">GLP15_2206</name>
</gene>
<evidence type="ECO:0000313" key="2">
    <source>
        <dbReference type="EMBL" id="EFO61767.1"/>
    </source>
</evidence>
<dbReference type="VEuPathDB" id="GiardiaDB:GLP15_2206"/>
<dbReference type="EMBL" id="ACVC01000209">
    <property type="protein sequence ID" value="EFO61767.1"/>
    <property type="molecule type" value="Genomic_DNA"/>
</dbReference>
<dbReference type="OMA" id="SHQCLRG"/>
<protein>
    <submittedName>
        <fullName evidence="2">Uncharacterized protein</fullName>
    </submittedName>
</protein>